<gene>
    <name evidence="2" type="ORF">RO21_02160</name>
</gene>
<dbReference type="PANTHER" id="PTHR20935">
    <property type="entry name" value="PHOSPHOGLYCERATE MUTASE-RELATED"/>
    <property type="match status" value="1"/>
</dbReference>
<evidence type="ECO:0000313" key="3">
    <source>
        <dbReference type="Proteomes" id="UP000036270"/>
    </source>
</evidence>
<dbReference type="Pfam" id="PF00300">
    <property type="entry name" value="His_Phos_1"/>
    <property type="match status" value="1"/>
</dbReference>
<dbReference type="PATRIC" id="fig|67855.3.peg.171"/>
<sequence>MKIWVMRHGEAGFNAATDSARTLTEKGQTMAFKQGQWLSKRLENQNVSLDKVIVSPYVRTQQTADFVQQGMQAVGSVQSFANIRESWAGITPDGEPDNVLNYLDFLAQNGVENVLLVSHLPLVFDLVQRLTQHQQSVHFYPAVIAEVEWQNGVGNLAVSEFPS</sequence>
<dbReference type="CDD" id="cd07067">
    <property type="entry name" value="HP_PGM_like"/>
    <property type="match status" value="1"/>
</dbReference>
<dbReference type="STRING" id="67855.RO21_02160"/>
<dbReference type="SMART" id="SM00855">
    <property type="entry name" value="PGAM"/>
    <property type="match status" value="1"/>
</dbReference>
<organism evidence="2 3">
    <name type="scientific">Muribacter muris</name>
    <dbReference type="NCBI Taxonomy" id="67855"/>
    <lineage>
        <taxon>Bacteria</taxon>
        <taxon>Pseudomonadati</taxon>
        <taxon>Pseudomonadota</taxon>
        <taxon>Gammaproteobacteria</taxon>
        <taxon>Pasteurellales</taxon>
        <taxon>Pasteurellaceae</taxon>
        <taxon>Muribacter</taxon>
    </lineage>
</organism>
<dbReference type="SUPFAM" id="SSF53254">
    <property type="entry name" value="Phosphoglycerate mutase-like"/>
    <property type="match status" value="1"/>
</dbReference>
<dbReference type="NCBIfam" id="TIGR00249">
    <property type="entry name" value="sixA"/>
    <property type="match status" value="1"/>
</dbReference>
<evidence type="ECO:0000256" key="1">
    <source>
        <dbReference type="ARBA" id="ARBA00022801"/>
    </source>
</evidence>
<dbReference type="RefSeq" id="WP_047976162.1">
    <property type="nucleotide sequence ID" value="NZ_JWIZ01000012.1"/>
</dbReference>
<dbReference type="Gene3D" id="3.40.50.1240">
    <property type="entry name" value="Phosphoglycerate mutase-like"/>
    <property type="match status" value="1"/>
</dbReference>
<dbReference type="Proteomes" id="UP000036270">
    <property type="component" value="Unassembled WGS sequence"/>
</dbReference>
<dbReference type="GO" id="GO:0005737">
    <property type="term" value="C:cytoplasm"/>
    <property type="evidence" value="ECO:0007669"/>
    <property type="project" value="InterPro"/>
</dbReference>
<keyword evidence="1" id="KW-0378">Hydrolase</keyword>
<accession>A0A0J5P8R5</accession>
<proteinExistence type="predicted"/>
<keyword evidence="3" id="KW-1185">Reference proteome</keyword>
<name>A0A0J5P8R5_9PAST</name>
<protein>
    <submittedName>
        <fullName evidence="2">Phosphohistidine phosphatase</fullName>
    </submittedName>
</protein>
<dbReference type="InterPro" id="IPR013078">
    <property type="entry name" value="His_Pase_superF_clade-1"/>
</dbReference>
<dbReference type="EMBL" id="JWIZ01000012">
    <property type="protein sequence ID" value="KMK52135.1"/>
    <property type="molecule type" value="Genomic_DNA"/>
</dbReference>
<dbReference type="InterPro" id="IPR029033">
    <property type="entry name" value="His_PPase_superfam"/>
</dbReference>
<dbReference type="GO" id="GO:0101006">
    <property type="term" value="F:protein histidine phosphatase activity"/>
    <property type="evidence" value="ECO:0007669"/>
    <property type="project" value="InterPro"/>
</dbReference>
<evidence type="ECO:0000313" key="2">
    <source>
        <dbReference type="EMBL" id="KMK52135.1"/>
    </source>
</evidence>
<reference evidence="2 3" key="1">
    <citation type="submission" date="2014-12" db="EMBL/GenBank/DDBJ databases">
        <title>Reclassification of Actinobacillus muris as Muribacter muris.</title>
        <authorList>
            <person name="Christensen H."/>
            <person name="Nicklas W."/>
            <person name="Bisgaard M."/>
        </authorList>
    </citation>
    <scope>NUCLEOTIDE SEQUENCE [LARGE SCALE GENOMIC DNA]</scope>
    <source>
        <strain evidence="2 3">Ackerman80-443D</strain>
    </source>
</reference>
<dbReference type="AlphaFoldDB" id="A0A0J5P8R5"/>
<dbReference type="InterPro" id="IPR004449">
    <property type="entry name" value="SixA"/>
</dbReference>
<comment type="caution">
    <text evidence="2">The sequence shown here is derived from an EMBL/GenBank/DDBJ whole genome shotgun (WGS) entry which is preliminary data.</text>
</comment>
<dbReference type="InterPro" id="IPR051021">
    <property type="entry name" value="Mito_Ser/Thr_phosphatase"/>
</dbReference>